<dbReference type="EMBL" id="AP017423">
    <property type="protein sequence ID" value="BCX66974.1"/>
    <property type="molecule type" value="Genomic_DNA"/>
</dbReference>
<accession>A0ABM7RMT0</accession>
<proteinExistence type="predicted"/>
<keyword evidence="3" id="KW-1185">Reference proteome</keyword>
<protein>
    <submittedName>
        <fullName evidence="2">Uncharacterized protein</fullName>
    </submittedName>
</protein>
<evidence type="ECO:0000256" key="1">
    <source>
        <dbReference type="SAM" id="MobiDB-lite"/>
    </source>
</evidence>
<feature type="region of interest" description="Disordered" evidence="1">
    <location>
        <begin position="1"/>
        <end position="30"/>
    </location>
</feature>
<evidence type="ECO:0000313" key="3">
    <source>
        <dbReference type="Proteomes" id="UP000218595"/>
    </source>
</evidence>
<sequence>MNISQLSSHSTTTPAFPTSVTLPPTQNNTIPEDNEQVYARIFNEISQRYAAFSQENEIGFQHKPGITGDIENITIKEIISILKHLQSDPALFEQCQKSSANSPLFTKLYLMSNDVQGWNLRLHTFSVKGSGLGGEDSPHYHRWTLASQVFSGGYMNVNYEEGSLDQPHAKEHEYSKYELSASKNQSSKDSRHTTFISRATMMPIKKELYAEGETNHFPINLAHSVETHASVMGTTTTLAHTAKSVTEKSYAFEKNEEIKEIPQRKIENKAEFDSILQNQITFLQILDLKLELNTHLTEARRLNLPLTPREEKHLNDYYEPNYVETSLLPALAMYQMESINGVTHNEFSEQTIKLVDAKLSEINYDSLDALLSNNQHDLFDKLLTVEVADADLASQLNDRFKKIITPT</sequence>
<dbReference type="Proteomes" id="UP000218595">
    <property type="component" value="Chromosome"/>
</dbReference>
<gene>
    <name evidence="2" type="ORF">LAB08_R15980</name>
</gene>
<name>A0ABM7RMT0_9PSED</name>
<dbReference type="RefSeq" id="WP_157755739.1">
    <property type="nucleotide sequence ID" value="NZ_AP017423.2"/>
</dbReference>
<reference evidence="2 3" key="1">
    <citation type="submission" date="2016-04" db="EMBL/GenBank/DDBJ databases">
        <title>Complete genome sequence of Pseudomonas sp. LAB-08 isolated from TCE contaminated aquifer soil.</title>
        <authorList>
            <person name="Dohra H."/>
            <person name="Suzuki K."/>
            <person name="Fatma A."/>
            <person name="Inuzuka Y."/>
            <person name="Honjo M."/>
            <person name="Tashiro Y."/>
            <person name="Futamata H."/>
        </authorList>
    </citation>
    <scope>NUCLEOTIDE SEQUENCE [LARGE SCALE GENOMIC DNA]</scope>
    <source>
        <strain evidence="2 3">LAB-08</strain>
    </source>
</reference>
<evidence type="ECO:0000313" key="2">
    <source>
        <dbReference type="EMBL" id="BCX66974.1"/>
    </source>
</evidence>
<organism evidence="2 3">
    <name type="scientific">Pseudomonas izuensis</name>
    <dbReference type="NCBI Taxonomy" id="2684212"/>
    <lineage>
        <taxon>Bacteria</taxon>
        <taxon>Pseudomonadati</taxon>
        <taxon>Pseudomonadota</taxon>
        <taxon>Gammaproteobacteria</taxon>
        <taxon>Pseudomonadales</taxon>
        <taxon>Pseudomonadaceae</taxon>
        <taxon>Pseudomonas</taxon>
    </lineage>
</organism>